<dbReference type="GO" id="GO:0015886">
    <property type="term" value="P:heme transport"/>
    <property type="evidence" value="ECO:0007669"/>
    <property type="project" value="InterPro"/>
</dbReference>
<dbReference type="InterPro" id="IPR007078">
    <property type="entry name" value="Haem_export_protD_CcmD"/>
</dbReference>
<evidence type="ECO:0000256" key="3">
    <source>
        <dbReference type="ARBA" id="ARBA00008741"/>
    </source>
</evidence>
<evidence type="ECO:0000256" key="7">
    <source>
        <dbReference type="ARBA" id="ARBA00022519"/>
    </source>
</evidence>
<dbReference type="Pfam" id="PF04995">
    <property type="entry name" value="CcmD"/>
    <property type="match status" value="1"/>
</dbReference>
<name>A0A5D8YQX2_9GAMM</name>
<keyword evidence="8 12" id="KW-0812">Transmembrane</keyword>
<organism evidence="13 14">
    <name type="scientific">Cognatilysobacter lacus</name>
    <dbReference type="NCBI Taxonomy" id="1643323"/>
    <lineage>
        <taxon>Bacteria</taxon>
        <taxon>Pseudomonadati</taxon>
        <taxon>Pseudomonadota</taxon>
        <taxon>Gammaproteobacteria</taxon>
        <taxon>Lysobacterales</taxon>
        <taxon>Lysobacteraceae</taxon>
        <taxon>Cognatilysobacter</taxon>
    </lineage>
</organism>
<keyword evidence="14" id="KW-1185">Reference proteome</keyword>
<feature type="transmembrane region" description="Helical" evidence="12">
    <location>
        <begin position="6"/>
        <end position="29"/>
    </location>
</feature>
<comment type="similarity">
    <text evidence="3 12">Belongs to the CcmD/CycX/HelD family.</text>
</comment>
<evidence type="ECO:0000313" key="13">
    <source>
        <dbReference type="EMBL" id="TZF85175.1"/>
    </source>
</evidence>
<comment type="function">
    <text evidence="1 12">Required for the export of heme to the periplasm for the biogenesis of c-type cytochromes.</text>
</comment>
<dbReference type="GO" id="GO:0017004">
    <property type="term" value="P:cytochrome complex assembly"/>
    <property type="evidence" value="ECO:0007669"/>
    <property type="project" value="UniProtKB-KW"/>
</dbReference>
<evidence type="ECO:0000256" key="6">
    <source>
        <dbReference type="ARBA" id="ARBA00022475"/>
    </source>
</evidence>
<evidence type="ECO:0000256" key="12">
    <source>
        <dbReference type="RuleBase" id="RU363101"/>
    </source>
</evidence>
<comment type="subcellular location">
    <subcellularLocation>
        <location evidence="2 12">Cell inner membrane</location>
        <topology evidence="2 12">Single-pass membrane protein</topology>
    </subcellularLocation>
</comment>
<keyword evidence="7 12" id="KW-0997">Cell inner membrane</keyword>
<dbReference type="RefSeq" id="WP_149353658.1">
    <property type="nucleotide sequence ID" value="NZ_VTRV01000176.1"/>
</dbReference>
<keyword evidence="11 12" id="KW-0472">Membrane</keyword>
<evidence type="ECO:0000313" key="14">
    <source>
        <dbReference type="Proteomes" id="UP000323164"/>
    </source>
</evidence>
<evidence type="ECO:0000256" key="9">
    <source>
        <dbReference type="ARBA" id="ARBA00022748"/>
    </source>
</evidence>
<dbReference type="NCBIfam" id="TIGR03141">
    <property type="entry name" value="cytochro_ccmD"/>
    <property type="match status" value="1"/>
</dbReference>
<evidence type="ECO:0000256" key="1">
    <source>
        <dbReference type="ARBA" id="ARBA00002442"/>
    </source>
</evidence>
<evidence type="ECO:0000256" key="5">
    <source>
        <dbReference type="ARBA" id="ARBA00022448"/>
    </source>
</evidence>
<evidence type="ECO:0000256" key="8">
    <source>
        <dbReference type="ARBA" id="ARBA00022692"/>
    </source>
</evidence>
<evidence type="ECO:0000256" key="2">
    <source>
        <dbReference type="ARBA" id="ARBA00004377"/>
    </source>
</evidence>
<comment type="caution">
    <text evidence="13">The sequence shown here is derived from an EMBL/GenBank/DDBJ whole genome shotgun (WGS) entry which is preliminary data.</text>
</comment>
<dbReference type="GO" id="GO:0005886">
    <property type="term" value="C:plasma membrane"/>
    <property type="evidence" value="ECO:0007669"/>
    <property type="project" value="UniProtKB-SubCell"/>
</dbReference>
<proteinExistence type="inferred from homology"/>
<evidence type="ECO:0000256" key="10">
    <source>
        <dbReference type="ARBA" id="ARBA00022989"/>
    </source>
</evidence>
<protein>
    <recommendedName>
        <fullName evidence="4 12">Heme exporter protein D</fullName>
    </recommendedName>
</protein>
<evidence type="ECO:0000256" key="11">
    <source>
        <dbReference type="ARBA" id="ARBA00023136"/>
    </source>
</evidence>
<dbReference type="Proteomes" id="UP000323164">
    <property type="component" value="Unassembled WGS sequence"/>
</dbReference>
<reference evidence="13 14" key="1">
    <citation type="submission" date="2019-08" db="EMBL/GenBank/DDBJ databases">
        <title>Draft genome sequence of Lysobacter sp. UKS-15.</title>
        <authorList>
            <person name="Im W.-T."/>
        </authorList>
    </citation>
    <scope>NUCLEOTIDE SEQUENCE [LARGE SCALE GENOMIC DNA]</scope>
    <source>
        <strain evidence="13 14">UKS-15</strain>
    </source>
</reference>
<dbReference type="AlphaFoldDB" id="A0A5D8YQX2"/>
<accession>A0A5D8YQX2</accession>
<gene>
    <name evidence="13" type="primary">ccmD</name>
    <name evidence="13" type="ORF">FW784_12445</name>
</gene>
<keyword evidence="9 12" id="KW-0201">Cytochrome c-type biogenesis</keyword>
<sequence length="56" mass="6438">MTYAGYVAAAYAVFAIVLAWDFVATRLQIARHLRDARRRVARNTNRARPTRAMETK</sequence>
<keyword evidence="10 12" id="KW-1133">Transmembrane helix</keyword>
<evidence type="ECO:0000256" key="4">
    <source>
        <dbReference type="ARBA" id="ARBA00016461"/>
    </source>
</evidence>
<dbReference type="EMBL" id="VTRV01000176">
    <property type="protein sequence ID" value="TZF85175.1"/>
    <property type="molecule type" value="Genomic_DNA"/>
</dbReference>
<keyword evidence="5 12" id="KW-0813">Transport</keyword>
<keyword evidence="6 12" id="KW-1003">Cell membrane</keyword>